<protein>
    <submittedName>
        <fullName evidence="2">Cas4 exonuclease</fullName>
    </submittedName>
</protein>
<evidence type="ECO:0000259" key="1">
    <source>
        <dbReference type="Pfam" id="PF12705"/>
    </source>
</evidence>
<dbReference type="SUPFAM" id="SSF52980">
    <property type="entry name" value="Restriction endonuclease-like"/>
    <property type="match status" value="1"/>
</dbReference>
<dbReference type="InterPro" id="IPR011335">
    <property type="entry name" value="Restrct_endonuc-II-like"/>
</dbReference>
<proteinExistence type="predicted"/>
<evidence type="ECO:0000313" key="3">
    <source>
        <dbReference type="Proteomes" id="UP000225918"/>
    </source>
</evidence>
<dbReference type="InterPro" id="IPR011604">
    <property type="entry name" value="PDDEXK-like_dom_sf"/>
</dbReference>
<keyword evidence="2" id="KW-0378">Hydrolase</keyword>
<keyword evidence="2" id="KW-0540">Nuclease</keyword>
<feature type="domain" description="PD-(D/E)XK endonuclease-like" evidence="1">
    <location>
        <begin position="10"/>
        <end position="272"/>
    </location>
</feature>
<dbReference type="Proteomes" id="UP000225918">
    <property type="component" value="Segment"/>
</dbReference>
<dbReference type="EMBL" id="MF141539">
    <property type="protein sequence ID" value="ASR77178.1"/>
    <property type="molecule type" value="Genomic_DNA"/>
</dbReference>
<dbReference type="InterPro" id="IPR038726">
    <property type="entry name" value="PDDEXK_AddAB-type"/>
</dbReference>
<dbReference type="GO" id="GO:0004527">
    <property type="term" value="F:exonuclease activity"/>
    <property type="evidence" value="ECO:0007669"/>
    <property type="project" value="UniProtKB-KW"/>
</dbReference>
<sequence>MTEVKKIHRSVSQLKQYERCPYSYKLARIDKMWSRPAAWLPQGSAVHTVCEVYEKRKLEGQVMSLEEAQDLFREEYQKEVHSYTEVTPNFDFWFASGPYNGERDIERRYEIGLEQVEKFIDWTESHPNEVIWVAPDGTPGIEIGFDIDLDGVLVRGFIDAVIKVEIEPGVWEVRVRDYKTGNTPGDDFQLGVYSVALAETFGIEPPQLGDYYMAGKKGKKGAPTYPYKIGEWTREAVAEKFHELEANIQAGRFEPDPEPDKCAFCDVNTTCEFAMG</sequence>
<evidence type="ECO:0000313" key="2">
    <source>
        <dbReference type="EMBL" id="ASR77178.1"/>
    </source>
</evidence>
<dbReference type="Gene3D" id="3.90.320.10">
    <property type="match status" value="1"/>
</dbReference>
<keyword evidence="3" id="KW-1185">Reference proteome</keyword>
<gene>
    <name evidence="2" type="ORF">SEA_MYRADEE_71</name>
</gene>
<keyword evidence="2" id="KW-0269">Exonuclease</keyword>
<accession>A0A222YY08</accession>
<reference evidence="3" key="1">
    <citation type="submission" date="2017-05" db="EMBL/GenBank/DDBJ databases">
        <authorList>
            <person name="Song R."/>
            <person name="Chenine A.L."/>
            <person name="Ruprecht R.M."/>
        </authorList>
    </citation>
    <scope>NUCLEOTIDE SEQUENCE [LARGE SCALE GENOMIC DNA]</scope>
</reference>
<name>A0A222YY08_9CAUD</name>
<dbReference type="Pfam" id="PF12705">
    <property type="entry name" value="PDDEXK_1"/>
    <property type="match status" value="1"/>
</dbReference>
<organism evidence="2 3">
    <name type="scientific">Mycobacterium phage MyraDee</name>
    <dbReference type="NCBI Taxonomy" id="2024303"/>
    <lineage>
        <taxon>Viruses</taxon>
        <taxon>Duplodnaviria</taxon>
        <taxon>Heunggongvirae</taxon>
        <taxon>Uroviricota</taxon>
        <taxon>Caudoviricetes</taxon>
        <taxon>Myradeevirus</taxon>
        <taxon>Myradeevirus MyraDee</taxon>
    </lineage>
</organism>